<evidence type="ECO:0000313" key="1">
    <source>
        <dbReference type="EMBL" id="SVA45660.1"/>
    </source>
</evidence>
<reference evidence="1" key="1">
    <citation type="submission" date="2018-05" db="EMBL/GenBank/DDBJ databases">
        <authorList>
            <person name="Lanie J.A."/>
            <person name="Ng W.-L."/>
            <person name="Kazmierczak K.M."/>
            <person name="Andrzejewski T.M."/>
            <person name="Davidsen T.M."/>
            <person name="Wayne K.J."/>
            <person name="Tettelin H."/>
            <person name="Glass J.I."/>
            <person name="Rusch D."/>
            <person name="Podicherti R."/>
            <person name="Tsui H.-C.T."/>
            <person name="Winkler M.E."/>
        </authorList>
    </citation>
    <scope>NUCLEOTIDE SEQUENCE</scope>
</reference>
<name>A0A381VZE2_9ZZZZ</name>
<sequence length="49" mass="5507">MQTYCISSTMSILILVNPGCFPNQNSWIMLYFHSILGKAADRLIPKTTS</sequence>
<dbReference type="EMBL" id="UINC01010246">
    <property type="protein sequence ID" value="SVA45660.1"/>
    <property type="molecule type" value="Genomic_DNA"/>
</dbReference>
<proteinExistence type="predicted"/>
<protein>
    <submittedName>
        <fullName evidence="1">Uncharacterized protein</fullName>
    </submittedName>
</protein>
<organism evidence="1">
    <name type="scientific">marine metagenome</name>
    <dbReference type="NCBI Taxonomy" id="408172"/>
    <lineage>
        <taxon>unclassified sequences</taxon>
        <taxon>metagenomes</taxon>
        <taxon>ecological metagenomes</taxon>
    </lineage>
</organism>
<gene>
    <name evidence="1" type="ORF">METZ01_LOCUS98514</name>
</gene>
<accession>A0A381VZE2</accession>
<dbReference type="AlphaFoldDB" id="A0A381VZE2"/>